<dbReference type="PANTHER" id="PTHR14523">
    <property type="entry name" value="UNCHARACTERIZED PROTEIN C17ORF53 HOMOLOG"/>
    <property type="match status" value="1"/>
</dbReference>
<comment type="caution">
    <text evidence="3">The sequence shown here is derived from an EMBL/GenBank/DDBJ whole genome shotgun (WGS) entry which is preliminary data.</text>
</comment>
<dbReference type="InterPro" id="IPR058570">
    <property type="entry name" value="HROB_OB"/>
</dbReference>
<evidence type="ECO:0000256" key="1">
    <source>
        <dbReference type="SAM" id="MobiDB-lite"/>
    </source>
</evidence>
<reference evidence="3" key="1">
    <citation type="submission" date="2022-07" db="EMBL/GenBank/DDBJ databases">
        <title>Phylogenomic reconstructions and comparative analyses of Kickxellomycotina fungi.</title>
        <authorList>
            <person name="Reynolds N.K."/>
            <person name="Stajich J.E."/>
            <person name="Barry K."/>
            <person name="Grigoriev I.V."/>
            <person name="Crous P."/>
            <person name="Smith M.E."/>
        </authorList>
    </citation>
    <scope>NUCLEOTIDE SEQUENCE</scope>
    <source>
        <strain evidence="3">NBRC 100468</strain>
    </source>
</reference>
<accession>A0A9W8DT32</accession>
<evidence type="ECO:0000259" key="2">
    <source>
        <dbReference type="Pfam" id="PF15072"/>
    </source>
</evidence>
<feature type="compositionally biased region" description="Polar residues" evidence="1">
    <location>
        <begin position="1"/>
        <end position="12"/>
    </location>
</feature>
<feature type="domain" description="Homologous recombination OB-fold protein OB-fold" evidence="2">
    <location>
        <begin position="275"/>
        <end position="357"/>
    </location>
</feature>
<proteinExistence type="predicted"/>
<sequence length="453" mass="49721">MGGPPKSNQNPQIPKHISRDTRSQQSTSETLPFDDDSLGIDDVDLLDIDLSPELADVDVDISDLEDHDVAEAPKKVPISKEPVAQSTSIQKQISTSIGKTRQATPIVKRNQPPGETQNSLHRQKTMRLETPINRKRPPYSLSRESNGTATELMTTSVIKGTSIIRTVNLSEPPGPAGLLGSSTTTANPPPRFNLYPDKNVNSNNANQDQSNFQHSRPPTTDLLRDGDFQGAAWTVMQNELGLPNYIPSTVKDMQRAQYKYIEYTIEDITRFQASRKVSYIIVLIREIHYGDLGNLCVAVDPTGEIKMSISPSATKQARHALCVGAVLVLKNVSIGKRKGWDPCIVVTSESIERIFTPRVAPNGETNVAISLQTSRNAASDEHEENRLAIAELIDSPTIQSAQNSRGSTSAVANPALRDQNENEALGSDENDDNFDLVQLDDTEFDDEFLSTLP</sequence>
<feature type="compositionally biased region" description="Low complexity" evidence="1">
    <location>
        <begin position="85"/>
        <end position="97"/>
    </location>
</feature>
<name>A0A9W8DT32_9FUNG</name>
<dbReference type="Proteomes" id="UP001150538">
    <property type="component" value="Unassembled WGS sequence"/>
</dbReference>
<evidence type="ECO:0000313" key="4">
    <source>
        <dbReference type="Proteomes" id="UP001150538"/>
    </source>
</evidence>
<feature type="region of interest" description="Disordered" evidence="1">
    <location>
        <begin position="76"/>
        <end position="102"/>
    </location>
</feature>
<feature type="compositionally biased region" description="Polar residues" evidence="1">
    <location>
        <begin position="199"/>
        <end position="218"/>
    </location>
</feature>
<dbReference type="OrthoDB" id="5567653at2759"/>
<gene>
    <name evidence="3" type="ORF">H4219_000508</name>
</gene>
<dbReference type="InterPro" id="IPR028045">
    <property type="entry name" value="HROB"/>
</dbReference>
<dbReference type="AlphaFoldDB" id="A0A9W8DT32"/>
<dbReference type="GO" id="GO:0000725">
    <property type="term" value="P:recombinational repair"/>
    <property type="evidence" value="ECO:0007669"/>
    <property type="project" value="InterPro"/>
</dbReference>
<feature type="region of interest" description="Disordered" evidence="1">
    <location>
        <begin position="172"/>
        <end position="219"/>
    </location>
</feature>
<dbReference type="PANTHER" id="PTHR14523:SF1">
    <property type="entry name" value="HOMOLOGOUS RECOMBINATION OB-FOLD PROTEIN"/>
    <property type="match status" value="1"/>
</dbReference>
<evidence type="ECO:0000313" key="3">
    <source>
        <dbReference type="EMBL" id="KAJ1921775.1"/>
    </source>
</evidence>
<keyword evidence="4" id="KW-1185">Reference proteome</keyword>
<dbReference type="Pfam" id="PF15072">
    <property type="entry name" value="HROB"/>
    <property type="match status" value="1"/>
</dbReference>
<feature type="region of interest" description="Disordered" evidence="1">
    <location>
        <begin position="1"/>
        <end position="39"/>
    </location>
</feature>
<protein>
    <recommendedName>
        <fullName evidence="2">Homologous recombination OB-fold protein OB-fold domain-containing protein</fullName>
    </recommendedName>
</protein>
<organism evidence="3 4">
    <name type="scientific">Mycoemilia scoparia</name>
    <dbReference type="NCBI Taxonomy" id="417184"/>
    <lineage>
        <taxon>Eukaryota</taxon>
        <taxon>Fungi</taxon>
        <taxon>Fungi incertae sedis</taxon>
        <taxon>Zoopagomycota</taxon>
        <taxon>Kickxellomycotina</taxon>
        <taxon>Kickxellomycetes</taxon>
        <taxon>Kickxellales</taxon>
        <taxon>Kickxellaceae</taxon>
        <taxon>Mycoemilia</taxon>
    </lineage>
</organism>
<dbReference type="EMBL" id="JANBPU010000003">
    <property type="protein sequence ID" value="KAJ1921775.1"/>
    <property type="molecule type" value="Genomic_DNA"/>
</dbReference>